<organism evidence="3 4">
    <name type="scientific">Halopiger aswanensis</name>
    <dbReference type="NCBI Taxonomy" id="148449"/>
    <lineage>
        <taxon>Archaea</taxon>
        <taxon>Methanobacteriati</taxon>
        <taxon>Methanobacteriota</taxon>
        <taxon>Stenosarchaea group</taxon>
        <taxon>Halobacteria</taxon>
        <taxon>Halobacteriales</taxon>
        <taxon>Natrialbaceae</taxon>
        <taxon>Halopiger</taxon>
    </lineage>
</organism>
<evidence type="ECO:0000313" key="3">
    <source>
        <dbReference type="EMBL" id="RKD97438.1"/>
    </source>
</evidence>
<feature type="domain" description="DUF8106" evidence="2">
    <location>
        <begin position="13"/>
        <end position="55"/>
    </location>
</feature>
<dbReference type="OrthoDB" id="209680at2157"/>
<name>A0A419WPV2_9EURY</name>
<evidence type="ECO:0000313" key="4">
    <source>
        <dbReference type="Proteomes" id="UP000283805"/>
    </source>
</evidence>
<feature type="region of interest" description="Disordered" evidence="1">
    <location>
        <begin position="54"/>
        <end position="88"/>
    </location>
</feature>
<dbReference type="RefSeq" id="WP_120242974.1">
    <property type="nucleotide sequence ID" value="NZ_RAPO01000001.1"/>
</dbReference>
<comment type="caution">
    <text evidence="3">The sequence shown here is derived from an EMBL/GenBank/DDBJ whole genome shotgun (WGS) entry which is preliminary data.</text>
</comment>
<dbReference type="AlphaFoldDB" id="A0A419WPV2"/>
<dbReference type="InterPro" id="IPR058419">
    <property type="entry name" value="DUF8106"/>
</dbReference>
<protein>
    <recommendedName>
        <fullName evidence="2">DUF8106 domain-containing protein</fullName>
    </recommendedName>
</protein>
<evidence type="ECO:0000259" key="2">
    <source>
        <dbReference type="Pfam" id="PF26408"/>
    </source>
</evidence>
<keyword evidence="4" id="KW-1185">Reference proteome</keyword>
<evidence type="ECO:0000256" key="1">
    <source>
        <dbReference type="SAM" id="MobiDB-lite"/>
    </source>
</evidence>
<proteinExistence type="predicted"/>
<dbReference type="EMBL" id="RAPO01000001">
    <property type="protein sequence ID" value="RKD97438.1"/>
    <property type="molecule type" value="Genomic_DNA"/>
</dbReference>
<gene>
    <name evidence="3" type="ORF">ATJ93_0424</name>
</gene>
<reference evidence="3 4" key="1">
    <citation type="submission" date="2018-09" db="EMBL/GenBank/DDBJ databases">
        <title>Genomic Encyclopedia of Archaeal and Bacterial Type Strains, Phase II (KMG-II): from individual species to whole genera.</title>
        <authorList>
            <person name="Goeker M."/>
        </authorList>
    </citation>
    <scope>NUCLEOTIDE SEQUENCE [LARGE SCALE GENOMIC DNA]</scope>
    <source>
        <strain evidence="3 4">DSM 13151</strain>
    </source>
</reference>
<accession>A0A419WPV2</accession>
<sequence length="88" mass="9979">MTESGTHKAAARRKSTLFCRACDHASPIDGDWRRRERGETVVYVCPVCETRITERPRRDGGDNRQSDGGRSNAAAENRRRQALELIYS</sequence>
<feature type="compositionally biased region" description="Basic and acidic residues" evidence="1">
    <location>
        <begin position="54"/>
        <end position="67"/>
    </location>
</feature>
<dbReference type="Pfam" id="PF26408">
    <property type="entry name" value="DUF8106"/>
    <property type="match status" value="1"/>
</dbReference>
<dbReference type="Proteomes" id="UP000283805">
    <property type="component" value="Unassembled WGS sequence"/>
</dbReference>